<dbReference type="InterPro" id="IPR015422">
    <property type="entry name" value="PyrdxlP-dep_Trfase_small"/>
</dbReference>
<sequence>MSVKKILEQEYSLEVFHLAPMEGYISTNIKVESDSGIYVCKKYTDTQRTREELQAEDRVLDLLGKIENCAFSRRICTKTGAPYAEHEGSLYRLLTYLEGQFLATVPQNPELLGDLGRILGRMDSLLSSTSEVVLEAKDLDWDLRNTNRCLPLLHQIPSPSDRSLVAYYLLQFDDQISPVSHHFRKSLIYGDANDWNILTDGKKVTGIIDFGDICHTWTINEIAIGMTYVMMHKDHPLEFGRYVLEAYHKEMPLTELECDSLYWLIAARLCISVCKSAVASGGKQASSYITISEKGAWALLYRLLKINPITAANSFREVCGFSKQDTVSTAGLLKNRKEHFGKNLSISYADPIPMDRAAFQYMYDTKGNTFLDAYNNIMLVGHCHPRVVEAGRRAMAKLNTNTRYLYEALEEYSSALLARFPQKLNKIYFVNSGSEASDLAIRMAKYHTRKKKVAVLDSGYHGHTQTGMQISAYKYQNPGSEGKPEETLELSLPKVFGSPWKDDGTAGQNYSREAIEKIQQTKGEIAAFIAEPIVGCGGQVPLAKGYLNAVYPEIRAQGGVVISDEVQVGFGRLGEVFWGYELYGVVPDMVILGKPMGNGHPIGAVVTTDEIAESFGHGPEFFSSFGGNPVSCRIGLAVLEVIAEENRQEHAKNTGEYLKSGLNDLRNKYPVIADVRGHGLFLGVELTNQDGQPLTKLASVLKNELRNQFVLVSTDGPFDNVLKIKPPLNFNRENSDELIFKMDMILGQNIVLF</sequence>
<dbReference type="InterPro" id="IPR015421">
    <property type="entry name" value="PyrdxlP-dep_Trfase_major"/>
</dbReference>
<accession>A0ABQ1QQI0</accession>
<protein>
    <submittedName>
        <fullName evidence="5">Aminotransferase</fullName>
    </submittedName>
</protein>
<evidence type="ECO:0000256" key="1">
    <source>
        <dbReference type="ARBA" id="ARBA00001933"/>
    </source>
</evidence>
<dbReference type="Pfam" id="PF01636">
    <property type="entry name" value="APH"/>
    <property type="match status" value="1"/>
</dbReference>
<evidence type="ECO:0000256" key="3">
    <source>
        <dbReference type="ARBA" id="ARBA00022898"/>
    </source>
</evidence>
<dbReference type="RefSeq" id="WP_188368980.1">
    <property type="nucleotide sequence ID" value="NZ_BMFH01000001.1"/>
</dbReference>
<dbReference type="PANTHER" id="PTHR45688:SF13">
    <property type="entry name" value="ALANINE--GLYOXYLATE AMINOTRANSFERASE 2-LIKE"/>
    <property type="match status" value="1"/>
</dbReference>
<comment type="similarity">
    <text evidence="2">Belongs to the class-III pyridoxal-phosphate-dependent aminotransferase family.</text>
</comment>
<comment type="cofactor">
    <cofactor evidence="1">
        <name>pyridoxal 5'-phosphate</name>
        <dbReference type="ChEBI" id="CHEBI:597326"/>
    </cofactor>
</comment>
<dbReference type="Gene3D" id="3.90.1200.10">
    <property type="match status" value="1"/>
</dbReference>
<dbReference type="InterPro" id="IPR011009">
    <property type="entry name" value="Kinase-like_dom_sf"/>
</dbReference>
<feature type="domain" description="Aminoglycoside phosphotransferase" evidence="4">
    <location>
        <begin position="22"/>
        <end position="248"/>
    </location>
</feature>
<keyword evidence="6" id="KW-1185">Reference proteome</keyword>
<dbReference type="SUPFAM" id="SSF53383">
    <property type="entry name" value="PLP-dependent transferases"/>
    <property type="match status" value="1"/>
</dbReference>
<dbReference type="Gene3D" id="3.40.640.10">
    <property type="entry name" value="Type I PLP-dependent aspartate aminotransferase-like (Major domain)"/>
    <property type="match status" value="1"/>
</dbReference>
<name>A0ABQ1QQI0_9FLAO</name>
<dbReference type="PANTHER" id="PTHR45688">
    <property type="match status" value="1"/>
</dbReference>
<dbReference type="InterPro" id="IPR002575">
    <property type="entry name" value="Aminoglycoside_PTrfase"/>
</dbReference>
<dbReference type="CDD" id="cd00610">
    <property type="entry name" value="OAT_like"/>
    <property type="match status" value="1"/>
</dbReference>
<dbReference type="Gene3D" id="3.30.200.20">
    <property type="entry name" value="Phosphorylase Kinase, domain 1"/>
    <property type="match status" value="1"/>
</dbReference>
<evidence type="ECO:0000313" key="5">
    <source>
        <dbReference type="EMBL" id="GGD39638.1"/>
    </source>
</evidence>
<dbReference type="Pfam" id="PF00202">
    <property type="entry name" value="Aminotran_3"/>
    <property type="match status" value="1"/>
</dbReference>
<proteinExistence type="inferred from homology"/>
<keyword evidence="5" id="KW-0808">Transferase</keyword>
<keyword evidence="5" id="KW-0032">Aminotransferase</keyword>
<evidence type="ECO:0000259" key="4">
    <source>
        <dbReference type="Pfam" id="PF01636"/>
    </source>
</evidence>
<dbReference type="InterPro" id="IPR015424">
    <property type="entry name" value="PyrdxlP-dep_Trfase"/>
</dbReference>
<dbReference type="EMBL" id="BMFH01000001">
    <property type="protein sequence ID" value="GGD39638.1"/>
    <property type="molecule type" value="Genomic_DNA"/>
</dbReference>
<evidence type="ECO:0000313" key="6">
    <source>
        <dbReference type="Proteomes" id="UP000625780"/>
    </source>
</evidence>
<keyword evidence="3" id="KW-0663">Pyridoxal phosphate</keyword>
<dbReference type="Proteomes" id="UP000625780">
    <property type="component" value="Unassembled WGS sequence"/>
</dbReference>
<dbReference type="PROSITE" id="PS00600">
    <property type="entry name" value="AA_TRANSFER_CLASS_3"/>
    <property type="match status" value="1"/>
</dbReference>
<comment type="caution">
    <text evidence="5">The sequence shown here is derived from an EMBL/GenBank/DDBJ whole genome shotgun (WGS) entry which is preliminary data.</text>
</comment>
<dbReference type="GO" id="GO:0008483">
    <property type="term" value="F:transaminase activity"/>
    <property type="evidence" value="ECO:0007669"/>
    <property type="project" value="UniProtKB-KW"/>
</dbReference>
<dbReference type="Gene3D" id="3.90.1150.10">
    <property type="entry name" value="Aspartate Aminotransferase, domain 1"/>
    <property type="match status" value="1"/>
</dbReference>
<evidence type="ECO:0000256" key="2">
    <source>
        <dbReference type="ARBA" id="ARBA00008954"/>
    </source>
</evidence>
<dbReference type="InterPro" id="IPR049704">
    <property type="entry name" value="Aminotrans_3_PPA_site"/>
</dbReference>
<gene>
    <name evidence="5" type="ORF">GCM10011361_03410</name>
</gene>
<dbReference type="SUPFAM" id="SSF56112">
    <property type="entry name" value="Protein kinase-like (PK-like)"/>
    <property type="match status" value="1"/>
</dbReference>
<dbReference type="InterPro" id="IPR005814">
    <property type="entry name" value="Aminotrans_3"/>
</dbReference>
<reference evidence="6" key="1">
    <citation type="journal article" date="2019" name="Int. J. Syst. Evol. Microbiol.">
        <title>The Global Catalogue of Microorganisms (GCM) 10K type strain sequencing project: providing services to taxonomists for standard genome sequencing and annotation.</title>
        <authorList>
            <consortium name="The Broad Institute Genomics Platform"/>
            <consortium name="The Broad Institute Genome Sequencing Center for Infectious Disease"/>
            <person name="Wu L."/>
            <person name="Ma J."/>
        </authorList>
    </citation>
    <scope>NUCLEOTIDE SEQUENCE [LARGE SCALE GENOMIC DNA]</scope>
    <source>
        <strain evidence="6">CGMCC 1.12606</strain>
    </source>
</reference>
<organism evidence="5 6">
    <name type="scientific">Muriicola marianensis</name>
    <dbReference type="NCBI Taxonomy" id="1324801"/>
    <lineage>
        <taxon>Bacteria</taxon>
        <taxon>Pseudomonadati</taxon>
        <taxon>Bacteroidota</taxon>
        <taxon>Flavobacteriia</taxon>
        <taxon>Flavobacteriales</taxon>
        <taxon>Flavobacteriaceae</taxon>
        <taxon>Muriicola</taxon>
    </lineage>
</organism>